<dbReference type="InterPro" id="IPR039426">
    <property type="entry name" value="TonB-dep_rcpt-like"/>
</dbReference>
<keyword evidence="14" id="KW-0614">Plasmid</keyword>
<evidence type="ECO:0000256" key="2">
    <source>
        <dbReference type="ARBA" id="ARBA00022448"/>
    </source>
</evidence>
<keyword evidence="4 8" id="KW-0812">Transmembrane</keyword>
<evidence type="ECO:0000259" key="13">
    <source>
        <dbReference type="Pfam" id="PF07715"/>
    </source>
</evidence>
<evidence type="ECO:0000256" key="1">
    <source>
        <dbReference type="ARBA" id="ARBA00004571"/>
    </source>
</evidence>
<accession>A0ABY7ASD5</accession>
<dbReference type="Pfam" id="PF13620">
    <property type="entry name" value="CarboxypepD_reg"/>
    <property type="match status" value="1"/>
</dbReference>
<feature type="chain" id="PRO_5045897552" evidence="11">
    <location>
        <begin position="20"/>
        <end position="792"/>
    </location>
</feature>
<comment type="subcellular location">
    <subcellularLocation>
        <location evidence="1 8">Cell outer membrane</location>
        <topology evidence="1 8">Multi-pass membrane protein</topology>
    </subcellularLocation>
</comment>
<organism evidence="14 15">
    <name type="scientific">Catenovulum adriaticum</name>
    <dbReference type="NCBI Taxonomy" id="2984846"/>
    <lineage>
        <taxon>Bacteria</taxon>
        <taxon>Pseudomonadati</taxon>
        <taxon>Pseudomonadota</taxon>
        <taxon>Gammaproteobacteria</taxon>
        <taxon>Alteromonadales</taxon>
        <taxon>Alteromonadaceae</taxon>
        <taxon>Catenovulum</taxon>
    </lineage>
</organism>
<gene>
    <name evidence="14" type="ORF">OLW01_17065</name>
</gene>
<dbReference type="EMBL" id="CP109967">
    <property type="protein sequence ID" value="WAJ72440.1"/>
    <property type="molecule type" value="Genomic_DNA"/>
</dbReference>
<reference evidence="14" key="1">
    <citation type="submission" date="2022-10" db="EMBL/GenBank/DDBJ databases">
        <title>Catenovulum adriacola sp. nov. isolated in the Harbour of Susak.</title>
        <authorList>
            <person name="Schoch T."/>
            <person name="Reich S.J."/>
            <person name="Stoeferle S."/>
            <person name="Flaiz M."/>
            <person name="Kazda M."/>
            <person name="Riedel C.U."/>
            <person name="Duerre P."/>
        </authorList>
    </citation>
    <scope>NUCLEOTIDE SEQUENCE</scope>
    <source>
        <strain evidence="14">TS8</strain>
        <plasmid evidence="14">pCadTS8_2</plasmid>
    </source>
</reference>
<feature type="domain" description="TonB-dependent receptor-like beta-barrel" evidence="12">
    <location>
        <begin position="292"/>
        <end position="761"/>
    </location>
</feature>
<keyword evidence="6 8" id="KW-0472">Membrane</keyword>
<dbReference type="PANTHER" id="PTHR30069">
    <property type="entry name" value="TONB-DEPENDENT OUTER MEMBRANE RECEPTOR"/>
    <property type="match status" value="1"/>
</dbReference>
<dbReference type="Pfam" id="PF00593">
    <property type="entry name" value="TonB_dep_Rec_b-barrel"/>
    <property type="match status" value="1"/>
</dbReference>
<protein>
    <submittedName>
        <fullName evidence="14">TonB-dependent receptor</fullName>
    </submittedName>
</protein>
<evidence type="ECO:0000256" key="4">
    <source>
        <dbReference type="ARBA" id="ARBA00022692"/>
    </source>
</evidence>
<keyword evidence="7 8" id="KW-0998">Cell outer membrane</keyword>
<dbReference type="Pfam" id="PF07715">
    <property type="entry name" value="Plug"/>
    <property type="match status" value="1"/>
</dbReference>
<dbReference type="InterPro" id="IPR008969">
    <property type="entry name" value="CarboxyPept-like_regulatory"/>
</dbReference>
<evidence type="ECO:0000256" key="10">
    <source>
        <dbReference type="SAM" id="MobiDB-lite"/>
    </source>
</evidence>
<dbReference type="Proteomes" id="UP001163726">
    <property type="component" value="Plasmid pCadTS8_2"/>
</dbReference>
<sequence>MYKKNKLAVLIAGLLPVMAAAQQISGTIVNQQGQPVSNASIKIEGTSLLAKTNQNGEFKIANLAAGENKLHVVANGFAHFHQHVYVPESGLTDHMVKLKRSPIEVIDVVASPLHMSVMESAIPVNVIAGETLRRQQAATLGDSLEKLAGVNTNFHGNVASTPIIRGLSGPRVLIAQNGLDVGDVSRVGPDHSVSSEASTAKQIEVLRGPATLFYGSGAIGGVVNVVDGRVPSDNETRGEWQLETSSVNSKKLASFNATTGFDSVAFYADGYWREADDYEIPDGTVENSAEESNGLTLGTSYLLDNGHVGISVEQFNREYGIPGHSHGDEDEAENVFADLDQTRIQFLAELDLTNPIFNQLNIRASSSDYEHAEIENGNVGTIFESSSEELQAELHHNPFYDWRGGVSFHYKHSEFSAQGSEAFTPPSTSETFAIAFMEEKHIDNVLFQLGARIEQVELSAKQVLLPELLTHAHADEIEDEDSHDHDDHAEDTGHTQVYSVEHKFTPMSFSAGVVWDFMPNYNMGLSLSRSQRAPSAAELLSFGPHIGTRSYEVGALFDLTTSGEEAEFELNHHAIELETAHNVDFTLRKTQGDIGFVFNAFYNQVDNYYYQSATGLFAEVSHDHSEESDDAHNHEAHDEHASELPVYALQTEDVILQGFETQIAWQVNDEFKASLFSDYVRAKLQDGGNLPRIPPLRLGTQFSYQNEHWNAQLDITRYQEQDKISNYEPSTDGYTLVDANVSYDLSLFNLDTQLYLKVKNLTDTDARVHTSFLKDLAPRPGRDVSVGVRGYF</sequence>
<evidence type="ECO:0000256" key="5">
    <source>
        <dbReference type="ARBA" id="ARBA00023077"/>
    </source>
</evidence>
<dbReference type="PANTHER" id="PTHR30069:SF40">
    <property type="entry name" value="TONB-DEPENDENT RECEPTOR NMB0964-RELATED"/>
    <property type="match status" value="1"/>
</dbReference>
<dbReference type="SUPFAM" id="SSF56935">
    <property type="entry name" value="Porins"/>
    <property type="match status" value="1"/>
</dbReference>
<evidence type="ECO:0000256" key="11">
    <source>
        <dbReference type="SAM" id="SignalP"/>
    </source>
</evidence>
<proteinExistence type="inferred from homology"/>
<dbReference type="InterPro" id="IPR037066">
    <property type="entry name" value="Plug_dom_sf"/>
</dbReference>
<dbReference type="InterPro" id="IPR036942">
    <property type="entry name" value="Beta-barrel_TonB_sf"/>
</dbReference>
<dbReference type="PROSITE" id="PS52016">
    <property type="entry name" value="TONB_DEPENDENT_REC_3"/>
    <property type="match status" value="1"/>
</dbReference>
<keyword evidence="2 8" id="KW-0813">Transport</keyword>
<keyword evidence="3 8" id="KW-1134">Transmembrane beta strand</keyword>
<evidence type="ECO:0000313" key="14">
    <source>
        <dbReference type="EMBL" id="WAJ72440.1"/>
    </source>
</evidence>
<evidence type="ECO:0000256" key="7">
    <source>
        <dbReference type="ARBA" id="ARBA00023237"/>
    </source>
</evidence>
<keyword evidence="5 9" id="KW-0798">TonB box</keyword>
<dbReference type="Gene3D" id="2.40.170.20">
    <property type="entry name" value="TonB-dependent receptor, beta-barrel domain"/>
    <property type="match status" value="1"/>
</dbReference>
<dbReference type="Gene3D" id="2.170.130.10">
    <property type="entry name" value="TonB-dependent receptor, plug domain"/>
    <property type="match status" value="1"/>
</dbReference>
<feature type="domain" description="TonB-dependent receptor plug" evidence="13">
    <location>
        <begin position="117"/>
        <end position="222"/>
    </location>
</feature>
<feature type="region of interest" description="Disordered" evidence="10">
    <location>
        <begin position="622"/>
        <end position="642"/>
    </location>
</feature>
<evidence type="ECO:0000313" key="15">
    <source>
        <dbReference type="Proteomes" id="UP001163726"/>
    </source>
</evidence>
<evidence type="ECO:0000256" key="8">
    <source>
        <dbReference type="PROSITE-ProRule" id="PRU01360"/>
    </source>
</evidence>
<evidence type="ECO:0000256" key="9">
    <source>
        <dbReference type="RuleBase" id="RU003357"/>
    </source>
</evidence>
<dbReference type="SUPFAM" id="SSF49464">
    <property type="entry name" value="Carboxypeptidase regulatory domain-like"/>
    <property type="match status" value="1"/>
</dbReference>
<dbReference type="InterPro" id="IPR012910">
    <property type="entry name" value="Plug_dom"/>
</dbReference>
<keyword evidence="14" id="KW-0675">Receptor</keyword>
<geneLocation type="plasmid" evidence="14 15">
    <name>pCadTS8_2</name>
</geneLocation>
<dbReference type="RefSeq" id="WP_268077241.1">
    <property type="nucleotide sequence ID" value="NZ_CP109967.1"/>
</dbReference>
<evidence type="ECO:0000256" key="6">
    <source>
        <dbReference type="ARBA" id="ARBA00023136"/>
    </source>
</evidence>
<comment type="similarity">
    <text evidence="8 9">Belongs to the TonB-dependent receptor family.</text>
</comment>
<evidence type="ECO:0000259" key="12">
    <source>
        <dbReference type="Pfam" id="PF00593"/>
    </source>
</evidence>
<keyword evidence="15" id="KW-1185">Reference proteome</keyword>
<dbReference type="Gene3D" id="2.60.40.1120">
    <property type="entry name" value="Carboxypeptidase-like, regulatory domain"/>
    <property type="match status" value="1"/>
</dbReference>
<keyword evidence="11" id="KW-0732">Signal</keyword>
<name>A0ABY7ASD5_9ALTE</name>
<feature type="signal peptide" evidence="11">
    <location>
        <begin position="1"/>
        <end position="19"/>
    </location>
</feature>
<dbReference type="InterPro" id="IPR000531">
    <property type="entry name" value="Beta-barrel_TonB"/>
</dbReference>
<evidence type="ECO:0000256" key="3">
    <source>
        <dbReference type="ARBA" id="ARBA00022452"/>
    </source>
</evidence>